<dbReference type="PROSITE" id="PS01188">
    <property type="entry name" value="ELO"/>
    <property type="match status" value="1"/>
</dbReference>
<evidence type="ECO:0000256" key="4">
    <source>
        <dbReference type="ARBA" id="ARBA00022692"/>
    </source>
</evidence>
<dbReference type="AlphaFoldDB" id="A0A9P6U887"/>
<feature type="transmembrane region" description="Helical" evidence="10">
    <location>
        <begin position="75"/>
        <end position="94"/>
    </location>
</feature>
<organism evidence="11 12">
    <name type="scientific">Mortierella polycephala</name>
    <dbReference type="NCBI Taxonomy" id="41804"/>
    <lineage>
        <taxon>Eukaryota</taxon>
        <taxon>Fungi</taxon>
        <taxon>Fungi incertae sedis</taxon>
        <taxon>Mucoromycota</taxon>
        <taxon>Mortierellomycotina</taxon>
        <taxon>Mortierellomycetes</taxon>
        <taxon>Mortierellales</taxon>
        <taxon>Mortierellaceae</taxon>
        <taxon>Mortierella</taxon>
    </lineage>
</organism>
<protein>
    <recommendedName>
        <fullName evidence="10">Elongation of fatty acids protein</fullName>
        <ecNumber evidence="10">2.3.1.-</ecNumber>
    </recommendedName>
</protein>
<evidence type="ECO:0000256" key="6">
    <source>
        <dbReference type="ARBA" id="ARBA00022989"/>
    </source>
</evidence>
<feature type="transmembrane region" description="Helical" evidence="10">
    <location>
        <begin position="185"/>
        <end position="202"/>
    </location>
</feature>
<dbReference type="GO" id="GO:0034625">
    <property type="term" value="P:fatty acid elongation, monounsaturated fatty acid"/>
    <property type="evidence" value="ECO:0007669"/>
    <property type="project" value="TreeGrafter"/>
</dbReference>
<keyword evidence="5 10" id="KW-0276">Fatty acid metabolism</keyword>
<comment type="catalytic activity">
    <reaction evidence="10">
        <text>an acyl-CoA + malonyl-CoA + H(+) = a 3-oxoacyl-CoA + CO2 + CoA</text>
        <dbReference type="Rhea" id="RHEA:50252"/>
        <dbReference type="ChEBI" id="CHEBI:15378"/>
        <dbReference type="ChEBI" id="CHEBI:16526"/>
        <dbReference type="ChEBI" id="CHEBI:57287"/>
        <dbReference type="ChEBI" id="CHEBI:57384"/>
        <dbReference type="ChEBI" id="CHEBI:58342"/>
        <dbReference type="ChEBI" id="CHEBI:90726"/>
    </reaction>
    <physiologicalReaction direction="left-to-right" evidence="10">
        <dbReference type="Rhea" id="RHEA:50253"/>
    </physiologicalReaction>
</comment>
<dbReference type="EC" id="2.3.1.-" evidence="10"/>
<comment type="caution">
    <text evidence="11">The sequence shown here is derived from an EMBL/GenBank/DDBJ whole genome shotgun (WGS) entry which is preliminary data.</text>
</comment>
<evidence type="ECO:0000256" key="9">
    <source>
        <dbReference type="ARBA" id="ARBA00023160"/>
    </source>
</evidence>
<accession>A0A9P6U887</accession>
<proteinExistence type="inferred from homology"/>
<keyword evidence="8 10" id="KW-0472">Membrane</keyword>
<dbReference type="OrthoDB" id="10259681at2759"/>
<keyword evidence="6 10" id="KW-1133">Transmembrane helix</keyword>
<dbReference type="InterPro" id="IPR002076">
    <property type="entry name" value="ELO_fam"/>
</dbReference>
<keyword evidence="4 10" id="KW-0812">Transmembrane</keyword>
<evidence type="ECO:0000313" key="11">
    <source>
        <dbReference type="EMBL" id="KAG0263411.1"/>
    </source>
</evidence>
<evidence type="ECO:0000313" key="12">
    <source>
        <dbReference type="Proteomes" id="UP000726737"/>
    </source>
</evidence>
<dbReference type="InterPro" id="IPR030457">
    <property type="entry name" value="ELO_CS"/>
</dbReference>
<name>A0A9P6U887_9FUNG</name>
<feature type="transmembrane region" description="Helical" evidence="10">
    <location>
        <begin position="155"/>
        <end position="173"/>
    </location>
</feature>
<evidence type="ECO:0000256" key="2">
    <source>
        <dbReference type="ARBA" id="ARBA00022516"/>
    </source>
</evidence>
<dbReference type="PANTHER" id="PTHR11157">
    <property type="entry name" value="FATTY ACID ACYL TRANSFERASE-RELATED"/>
    <property type="match status" value="1"/>
</dbReference>
<evidence type="ECO:0000256" key="10">
    <source>
        <dbReference type="RuleBase" id="RU361115"/>
    </source>
</evidence>
<evidence type="ECO:0000256" key="1">
    <source>
        <dbReference type="ARBA" id="ARBA00004141"/>
    </source>
</evidence>
<comment type="similarity">
    <text evidence="10">Belongs to the ELO family.</text>
</comment>
<dbReference type="PANTHER" id="PTHR11157:SF126">
    <property type="entry name" value="ELONGATION OF VERY LONG CHAIN FATTY ACIDS PROTEIN"/>
    <property type="match status" value="1"/>
</dbReference>
<feature type="transmembrane region" description="Helical" evidence="10">
    <location>
        <begin position="208"/>
        <end position="227"/>
    </location>
</feature>
<dbReference type="Pfam" id="PF01151">
    <property type="entry name" value="ELO"/>
    <property type="match status" value="1"/>
</dbReference>
<keyword evidence="12" id="KW-1185">Reference proteome</keyword>
<evidence type="ECO:0000256" key="7">
    <source>
        <dbReference type="ARBA" id="ARBA00023098"/>
    </source>
</evidence>
<dbReference type="GO" id="GO:0042761">
    <property type="term" value="P:very long-chain fatty acid biosynthetic process"/>
    <property type="evidence" value="ECO:0007669"/>
    <property type="project" value="TreeGrafter"/>
</dbReference>
<keyword evidence="7 10" id="KW-0443">Lipid metabolism</keyword>
<feature type="transmembrane region" description="Helical" evidence="10">
    <location>
        <begin position="247"/>
        <end position="268"/>
    </location>
</feature>
<dbReference type="EMBL" id="JAAAJA010000075">
    <property type="protein sequence ID" value="KAG0263411.1"/>
    <property type="molecule type" value="Genomic_DNA"/>
</dbReference>
<feature type="transmembrane region" description="Helical" evidence="10">
    <location>
        <begin position="106"/>
        <end position="127"/>
    </location>
</feature>
<keyword evidence="9 10" id="KW-0275">Fatty acid biosynthesis</keyword>
<gene>
    <name evidence="11" type="ORF">BG011_008818</name>
</gene>
<reference evidence="11" key="1">
    <citation type="journal article" date="2020" name="Fungal Divers.">
        <title>Resolving the Mortierellaceae phylogeny through synthesis of multi-gene phylogenetics and phylogenomics.</title>
        <authorList>
            <person name="Vandepol N."/>
            <person name="Liber J."/>
            <person name="Desiro A."/>
            <person name="Na H."/>
            <person name="Kennedy M."/>
            <person name="Barry K."/>
            <person name="Grigoriev I.V."/>
            <person name="Miller A.N."/>
            <person name="O'Donnell K."/>
            <person name="Stajich J.E."/>
            <person name="Bonito G."/>
        </authorList>
    </citation>
    <scope>NUCLEOTIDE SEQUENCE</scope>
    <source>
        <strain evidence="11">KOD948</strain>
    </source>
</reference>
<dbReference type="GO" id="GO:0005789">
    <property type="term" value="C:endoplasmic reticulum membrane"/>
    <property type="evidence" value="ECO:0007669"/>
    <property type="project" value="TreeGrafter"/>
</dbReference>
<dbReference type="GO" id="GO:0009922">
    <property type="term" value="F:fatty acid elongase activity"/>
    <property type="evidence" value="ECO:0007669"/>
    <property type="project" value="InterPro"/>
</dbReference>
<dbReference type="GO" id="GO:0019367">
    <property type="term" value="P:fatty acid elongation, saturated fatty acid"/>
    <property type="evidence" value="ECO:0007669"/>
    <property type="project" value="TreeGrafter"/>
</dbReference>
<sequence length="320" mass="37326">MESILQFLPSKMPQDLFIDLARSFGVHVAPYVDPIEEAFTAQMEKFFPTAVHHVRGFLVSVESPLVAELPLMNPFHVVLIALTYLVVVFLGMQIMKNFDRFEVKTFSLLHNFCLVSISAYMCGGVLYEAYQANYGLFENMADHTQKGLPMAKMVWLFYFSKIMEFVDTMIMVVKKNNRQISFLHVYHHCSIFTIWWLVTFVAPNGEAYFSAALNSFIHVVMYGYYFLSALGFKQVSFVKFYITRSQMLQFCMMSIQSSWDMYAMKVLGRPGYPFFITALLWFYMWTMLGLFYNFYRKNAKLAKQAKQAKLDALEKEKKLQ</sequence>
<evidence type="ECO:0000256" key="3">
    <source>
        <dbReference type="ARBA" id="ARBA00022679"/>
    </source>
</evidence>
<dbReference type="GO" id="GO:0030148">
    <property type="term" value="P:sphingolipid biosynthetic process"/>
    <property type="evidence" value="ECO:0007669"/>
    <property type="project" value="TreeGrafter"/>
</dbReference>
<keyword evidence="3 10" id="KW-0808">Transferase</keyword>
<dbReference type="Proteomes" id="UP000726737">
    <property type="component" value="Unassembled WGS sequence"/>
</dbReference>
<comment type="subcellular location">
    <subcellularLocation>
        <location evidence="1">Membrane</location>
        <topology evidence="1">Multi-pass membrane protein</topology>
    </subcellularLocation>
</comment>
<dbReference type="GO" id="GO:0034626">
    <property type="term" value="P:fatty acid elongation, polyunsaturated fatty acid"/>
    <property type="evidence" value="ECO:0007669"/>
    <property type="project" value="TreeGrafter"/>
</dbReference>
<evidence type="ECO:0000256" key="8">
    <source>
        <dbReference type="ARBA" id="ARBA00023136"/>
    </source>
</evidence>
<evidence type="ECO:0000256" key="5">
    <source>
        <dbReference type="ARBA" id="ARBA00022832"/>
    </source>
</evidence>
<feature type="transmembrane region" description="Helical" evidence="10">
    <location>
        <begin position="274"/>
        <end position="295"/>
    </location>
</feature>
<keyword evidence="2 10" id="KW-0444">Lipid biosynthesis</keyword>